<protein>
    <recommendedName>
        <fullName evidence="8">G-protein coupled receptors family 2 profile 2 domain-containing protein</fullName>
    </recommendedName>
</protein>
<dbReference type="EMBL" id="KN880578">
    <property type="protein sequence ID" value="KIY65742.1"/>
    <property type="molecule type" value="Genomic_DNA"/>
</dbReference>
<evidence type="ECO:0000256" key="4">
    <source>
        <dbReference type="ARBA" id="ARBA00023136"/>
    </source>
</evidence>
<dbReference type="OrthoDB" id="3251871at2759"/>
<feature type="transmembrane region" description="Helical" evidence="5">
    <location>
        <begin position="12"/>
        <end position="33"/>
    </location>
</feature>
<evidence type="ECO:0000256" key="2">
    <source>
        <dbReference type="ARBA" id="ARBA00022692"/>
    </source>
</evidence>
<evidence type="ECO:0000256" key="3">
    <source>
        <dbReference type="ARBA" id="ARBA00022989"/>
    </source>
</evidence>
<keyword evidence="3 5" id="KW-1133">Transmembrane helix</keyword>
<evidence type="ECO:0008006" key="8">
    <source>
        <dbReference type="Google" id="ProtNLM"/>
    </source>
</evidence>
<evidence type="ECO:0000313" key="7">
    <source>
        <dbReference type="Proteomes" id="UP000054007"/>
    </source>
</evidence>
<gene>
    <name evidence="6" type="ORF">CYLTODRAFT_356337</name>
</gene>
<feature type="transmembrane region" description="Helical" evidence="5">
    <location>
        <begin position="45"/>
        <end position="69"/>
    </location>
</feature>
<organism evidence="6 7">
    <name type="scientific">Cylindrobasidium torrendii FP15055 ss-10</name>
    <dbReference type="NCBI Taxonomy" id="1314674"/>
    <lineage>
        <taxon>Eukaryota</taxon>
        <taxon>Fungi</taxon>
        <taxon>Dikarya</taxon>
        <taxon>Basidiomycota</taxon>
        <taxon>Agaricomycotina</taxon>
        <taxon>Agaricomycetes</taxon>
        <taxon>Agaricomycetidae</taxon>
        <taxon>Agaricales</taxon>
        <taxon>Marasmiineae</taxon>
        <taxon>Physalacriaceae</taxon>
        <taxon>Cylindrobasidium</taxon>
    </lineage>
</organism>
<feature type="transmembrane region" description="Helical" evidence="5">
    <location>
        <begin position="89"/>
        <end position="107"/>
    </location>
</feature>
<accession>A0A0D7B5H7</accession>
<keyword evidence="4 5" id="KW-0472">Membrane</keyword>
<comment type="subcellular location">
    <subcellularLocation>
        <location evidence="1">Membrane</location>
        <topology evidence="1">Multi-pass membrane protein</topology>
    </subcellularLocation>
</comment>
<evidence type="ECO:0000256" key="1">
    <source>
        <dbReference type="ARBA" id="ARBA00004141"/>
    </source>
</evidence>
<reference evidence="6 7" key="1">
    <citation type="journal article" date="2015" name="Fungal Genet. Biol.">
        <title>Evolution of novel wood decay mechanisms in Agaricales revealed by the genome sequences of Fistulina hepatica and Cylindrobasidium torrendii.</title>
        <authorList>
            <person name="Floudas D."/>
            <person name="Held B.W."/>
            <person name="Riley R."/>
            <person name="Nagy L.G."/>
            <person name="Koehler G."/>
            <person name="Ransdell A.S."/>
            <person name="Younus H."/>
            <person name="Chow J."/>
            <person name="Chiniquy J."/>
            <person name="Lipzen A."/>
            <person name="Tritt A."/>
            <person name="Sun H."/>
            <person name="Haridas S."/>
            <person name="LaButti K."/>
            <person name="Ohm R.A."/>
            <person name="Kues U."/>
            <person name="Blanchette R.A."/>
            <person name="Grigoriev I.V."/>
            <person name="Minto R.E."/>
            <person name="Hibbett D.S."/>
        </authorList>
    </citation>
    <scope>NUCLEOTIDE SEQUENCE [LARGE SCALE GENOMIC DNA]</scope>
    <source>
        <strain evidence="6 7">FP15055 ss-10</strain>
    </source>
</reference>
<feature type="transmembrane region" description="Helical" evidence="5">
    <location>
        <begin position="231"/>
        <end position="251"/>
    </location>
</feature>
<proteinExistence type="predicted"/>
<dbReference type="PANTHER" id="PTHR23112:SF0">
    <property type="entry name" value="TRANSMEMBRANE PROTEIN 116"/>
    <property type="match status" value="1"/>
</dbReference>
<feature type="transmembrane region" description="Helical" evidence="5">
    <location>
        <begin position="119"/>
        <end position="137"/>
    </location>
</feature>
<dbReference type="GO" id="GO:0005886">
    <property type="term" value="C:plasma membrane"/>
    <property type="evidence" value="ECO:0007669"/>
    <property type="project" value="TreeGrafter"/>
</dbReference>
<feature type="transmembrane region" description="Helical" evidence="5">
    <location>
        <begin position="170"/>
        <end position="192"/>
    </location>
</feature>
<keyword evidence="7" id="KW-1185">Reference proteome</keyword>
<evidence type="ECO:0000256" key="5">
    <source>
        <dbReference type="SAM" id="Phobius"/>
    </source>
</evidence>
<dbReference type="AlphaFoldDB" id="A0A0D7B5H7"/>
<evidence type="ECO:0000313" key="6">
    <source>
        <dbReference type="EMBL" id="KIY65742.1"/>
    </source>
</evidence>
<keyword evidence="2 5" id="KW-0812">Transmembrane</keyword>
<dbReference type="GO" id="GO:0004930">
    <property type="term" value="F:G protein-coupled receptor activity"/>
    <property type="evidence" value="ECO:0007669"/>
    <property type="project" value="TreeGrafter"/>
</dbReference>
<sequence>MKQIHRNNLWAYSSFAGAMCCAVALCVIGMLYVHSASRHELDRVSFRLMTWSLVSNTIFGITSGCVGFMTEPAWGCRFAVWIKSIQLTLHISTFLLFCIALNLHLVILHNVRGENLEKWYYIGSVLLALVLTIPPLVAKQYGWDDVVGTCWYANRGDVSERIRWQVATQLFWSMACALGELVVFVSVFTHMLRHHVRPFSLRLHRRSSLTMATAVARQRSSQHYTITHRGVIIRIALYPIASFILNSIIIACDLQSTVSSSLPHRATKATYGVRLLNDFCYGGRGIVYAILGITDPVSPRPLQYTY</sequence>
<dbReference type="Proteomes" id="UP000054007">
    <property type="component" value="Unassembled WGS sequence"/>
</dbReference>
<name>A0A0D7B5H7_9AGAR</name>
<dbReference type="GO" id="GO:0007189">
    <property type="term" value="P:adenylate cyclase-activating G protein-coupled receptor signaling pathway"/>
    <property type="evidence" value="ECO:0007669"/>
    <property type="project" value="TreeGrafter"/>
</dbReference>
<dbReference type="PANTHER" id="PTHR23112">
    <property type="entry name" value="G PROTEIN-COUPLED RECEPTOR 157-RELATED"/>
    <property type="match status" value="1"/>
</dbReference>
<dbReference type="STRING" id="1314674.A0A0D7B5H7"/>